<dbReference type="GO" id="GO:0005886">
    <property type="term" value="C:plasma membrane"/>
    <property type="evidence" value="ECO:0007669"/>
    <property type="project" value="UniProtKB-SubCell"/>
</dbReference>
<evidence type="ECO:0000256" key="3">
    <source>
        <dbReference type="ARBA" id="ARBA00022617"/>
    </source>
</evidence>
<dbReference type="Pfam" id="PF00034">
    <property type="entry name" value="Cytochrom_C"/>
    <property type="match status" value="1"/>
</dbReference>
<evidence type="ECO:0000256" key="1">
    <source>
        <dbReference type="ARBA" id="ARBA00004236"/>
    </source>
</evidence>
<feature type="domain" description="Cytochrome c" evidence="11">
    <location>
        <begin position="320"/>
        <end position="410"/>
    </location>
</feature>
<protein>
    <submittedName>
        <fullName evidence="12">Alcohol dehydrogenase</fullName>
    </submittedName>
</protein>
<feature type="domain" description="Cytochrome c" evidence="11">
    <location>
        <begin position="197"/>
        <end position="305"/>
    </location>
</feature>
<dbReference type="Pfam" id="PF13442">
    <property type="entry name" value="Cytochrome_CBB3"/>
    <property type="match status" value="1"/>
</dbReference>
<evidence type="ECO:0000256" key="7">
    <source>
        <dbReference type="ARBA" id="ARBA00023004"/>
    </source>
</evidence>
<evidence type="ECO:0000256" key="9">
    <source>
        <dbReference type="PIRSR" id="PIRSR000018-50"/>
    </source>
</evidence>
<dbReference type="SUPFAM" id="SSF46626">
    <property type="entry name" value="Cytochrome c"/>
    <property type="match status" value="3"/>
</dbReference>
<feature type="binding site" description="covalent" evidence="9">
    <location>
        <position position="215"/>
    </location>
    <ligand>
        <name>heme c</name>
        <dbReference type="ChEBI" id="CHEBI:61717"/>
        <label>2</label>
    </ligand>
</feature>
<evidence type="ECO:0000256" key="10">
    <source>
        <dbReference type="PIRSR" id="PIRSR000018-51"/>
    </source>
</evidence>
<dbReference type="PANTHER" id="PTHR35008">
    <property type="entry name" value="BLL4482 PROTEIN-RELATED"/>
    <property type="match status" value="1"/>
</dbReference>
<dbReference type="GO" id="GO:0009055">
    <property type="term" value="F:electron transfer activity"/>
    <property type="evidence" value="ECO:0007669"/>
    <property type="project" value="InterPro"/>
</dbReference>
<comment type="subcellular location">
    <subcellularLocation>
        <location evidence="1">Cell membrane</location>
    </subcellularLocation>
</comment>
<keyword evidence="3 9" id="KW-0349">Heme</keyword>
<evidence type="ECO:0000256" key="6">
    <source>
        <dbReference type="ARBA" id="ARBA00022737"/>
    </source>
</evidence>
<dbReference type="GO" id="GO:0005506">
    <property type="term" value="F:iron ion binding"/>
    <property type="evidence" value="ECO:0007669"/>
    <property type="project" value="InterPro"/>
</dbReference>
<dbReference type="GO" id="GO:0016614">
    <property type="term" value="F:oxidoreductase activity, acting on CH-OH group of donors"/>
    <property type="evidence" value="ECO:0007669"/>
    <property type="project" value="InterPro"/>
</dbReference>
<feature type="binding site" description="covalent" evidence="9">
    <location>
        <position position="70"/>
    </location>
    <ligand>
        <name>heme c</name>
        <dbReference type="ChEBI" id="CHEBI:61717"/>
        <label>1</label>
    </ligand>
</feature>
<dbReference type="InterPro" id="IPR036909">
    <property type="entry name" value="Cyt_c-like_dom_sf"/>
</dbReference>
<dbReference type="InterPro" id="IPR051459">
    <property type="entry name" value="Cytochrome_c-type_DH"/>
</dbReference>
<dbReference type="InterPro" id="IPR014353">
    <property type="entry name" value="Membr-bd_ADH_cyt_c"/>
</dbReference>
<keyword evidence="2" id="KW-1003">Cell membrane</keyword>
<dbReference type="Proteomes" id="UP000238196">
    <property type="component" value="Unassembled WGS sequence"/>
</dbReference>
<organism evidence="12 13">
    <name type="scientific">Proteobacteria bacterium 228</name>
    <dbReference type="NCBI Taxonomy" id="2083153"/>
    <lineage>
        <taxon>Bacteria</taxon>
        <taxon>Pseudomonadati</taxon>
        <taxon>Pseudomonadota</taxon>
    </lineage>
</organism>
<dbReference type="AlphaFoldDB" id="A0A2S5KMM9"/>
<name>A0A2S5KMM9_9PROT</name>
<evidence type="ECO:0000256" key="5">
    <source>
        <dbReference type="ARBA" id="ARBA00022729"/>
    </source>
</evidence>
<proteinExistence type="predicted"/>
<feature type="binding site" description="axial binding residue" evidence="10">
    <location>
        <position position="71"/>
    </location>
    <ligand>
        <name>heme c</name>
        <dbReference type="ChEBI" id="CHEBI:61717"/>
        <label>1</label>
    </ligand>
    <ligandPart>
        <name>Fe</name>
        <dbReference type="ChEBI" id="CHEBI:18248"/>
    </ligandPart>
</feature>
<accession>A0A2S5KMM9</accession>
<evidence type="ECO:0000256" key="4">
    <source>
        <dbReference type="ARBA" id="ARBA00022723"/>
    </source>
</evidence>
<comment type="cofactor">
    <cofactor evidence="9">
        <name>heme c</name>
        <dbReference type="ChEBI" id="CHEBI:61717"/>
    </cofactor>
    <text evidence="9">Binds 3 heme c groups covalently per subunit.</text>
</comment>
<feature type="binding site" description="axial binding residue" evidence="10">
    <location>
        <position position="337"/>
    </location>
    <ligand>
        <name>heme c</name>
        <dbReference type="ChEBI" id="CHEBI:61717"/>
        <label>3</label>
    </ligand>
    <ligandPart>
        <name>Fe</name>
        <dbReference type="ChEBI" id="CHEBI:18248"/>
    </ligandPart>
</feature>
<dbReference type="EMBL" id="PRLP01000084">
    <property type="protein sequence ID" value="PPC75566.1"/>
    <property type="molecule type" value="Genomic_DNA"/>
</dbReference>
<evidence type="ECO:0000256" key="2">
    <source>
        <dbReference type="ARBA" id="ARBA00022475"/>
    </source>
</evidence>
<keyword evidence="5" id="KW-0732">Signal</keyword>
<sequence>MADNKTLLKGAGALVLLAAAVTAGMVWKTFDTGRSAVADDQTPLSQVRITDPETIRRGEYVMRLGDCAACHSAGQGEFAGGYEIATPFGTLLSSNITPDSDTGIGKMTERQFFNAVRQGIGSHGLLYPAMPYTAYAKFSDQDMHDLWAYMSTLPAVRHRVDENAGMAFPYNIRLAMAGWDMLFFDNNAFTADPGQSDEWNRGKYIVDGGGHCSVCHSPRNALGAEKTAEYLQGGSLGEWYAPDITSNPHTGIGSSSVDDLMRYLHTGSDGQAVAAGPMAEAVEHSTQYFSEADRRAVATYLKTVAASAGVRREPMPLSDADISRAALSYEVNCSACHGLKGEGIEGMIPAFAGNRSIQSDDATNLIHAMLKGTRAAHTETAQTAAGMPSFAWKMNDQQVALILNYVRNNWGNGAKPVTATEVAALRHSLKAREQLQPVTAQ</sequence>
<keyword evidence="8" id="KW-0472">Membrane</keyword>
<gene>
    <name evidence="12" type="ORF">C4K68_19910</name>
</gene>
<comment type="caution">
    <text evidence="12">The sequence shown here is derived from an EMBL/GenBank/DDBJ whole genome shotgun (WGS) entry which is preliminary data.</text>
</comment>
<dbReference type="PROSITE" id="PS51007">
    <property type="entry name" value="CYTC"/>
    <property type="match status" value="3"/>
</dbReference>
<dbReference type="InterPro" id="IPR009056">
    <property type="entry name" value="Cyt_c-like_dom"/>
</dbReference>
<feature type="binding site" description="covalent" evidence="9">
    <location>
        <position position="336"/>
    </location>
    <ligand>
        <name>heme c</name>
        <dbReference type="ChEBI" id="CHEBI:61717"/>
        <label>3</label>
    </ligand>
</feature>
<dbReference type="Gene3D" id="1.10.760.10">
    <property type="entry name" value="Cytochrome c-like domain"/>
    <property type="match status" value="2"/>
</dbReference>
<evidence type="ECO:0000313" key="12">
    <source>
        <dbReference type="EMBL" id="PPC75566.1"/>
    </source>
</evidence>
<feature type="binding site" description="covalent" evidence="9">
    <location>
        <position position="333"/>
    </location>
    <ligand>
        <name>heme c</name>
        <dbReference type="ChEBI" id="CHEBI:61717"/>
        <label>3</label>
    </ligand>
</feature>
<dbReference type="PANTHER" id="PTHR35008:SF8">
    <property type="entry name" value="ALCOHOL DEHYDROGENASE CYTOCHROME C SUBUNIT"/>
    <property type="match status" value="1"/>
</dbReference>
<evidence type="ECO:0000256" key="8">
    <source>
        <dbReference type="ARBA" id="ARBA00023136"/>
    </source>
</evidence>
<reference evidence="12 13" key="1">
    <citation type="submission" date="2018-02" db="EMBL/GenBank/DDBJ databases">
        <title>novel marine gammaproteobacteria from coastal saline agro ecosystem.</title>
        <authorList>
            <person name="Krishnan R."/>
            <person name="Ramesh Kumar N."/>
        </authorList>
    </citation>
    <scope>NUCLEOTIDE SEQUENCE [LARGE SCALE GENOMIC DNA]</scope>
    <source>
        <strain evidence="12 13">228</strain>
    </source>
</reference>
<feature type="binding site" description="axial binding residue" evidence="10">
    <location>
        <position position="216"/>
    </location>
    <ligand>
        <name>heme c</name>
        <dbReference type="ChEBI" id="CHEBI:61717"/>
        <label>2</label>
    </ligand>
    <ligandPart>
        <name>Fe</name>
        <dbReference type="ChEBI" id="CHEBI:18248"/>
    </ligandPart>
</feature>
<evidence type="ECO:0000313" key="13">
    <source>
        <dbReference type="Proteomes" id="UP000238196"/>
    </source>
</evidence>
<evidence type="ECO:0000259" key="11">
    <source>
        <dbReference type="PROSITE" id="PS51007"/>
    </source>
</evidence>
<dbReference type="PIRSF" id="PIRSF000018">
    <property type="entry name" value="Mb_ADH_cyt_c"/>
    <property type="match status" value="1"/>
</dbReference>
<dbReference type="GO" id="GO:0020037">
    <property type="term" value="F:heme binding"/>
    <property type="evidence" value="ECO:0007669"/>
    <property type="project" value="InterPro"/>
</dbReference>
<keyword evidence="7 10" id="KW-0408">Iron</keyword>
<feature type="domain" description="Cytochrome c" evidence="11">
    <location>
        <begin position="53"/>
        <end position="154"/>
    </location>
</feature>
<feature type="binding site" description="covalent" evidence="9">
    <location>
        <position position="67"/>
    </location>
    <ligand>
        <name>heme c</name>
        <dbReference type="ChEBI" id="CHEBI:61717"/>
        <label>1</label>
    </ligand>
</feature>
<keyword evidence="6" id="KW-0677">Repeat</keyword>
<keyword evidence="4 10" id="KW-0479">Metal-binding</keyword>
<feature type="binding site" description="covalent" evidence="9">
    <location>
        <position position="212"/>
    </location>
    <ligand>
        <name>heme c</name>
        <dbReference type="ChEBI" id="CHEBI:61717"/>
        <label>2</label>
    </ligand>
</feature>
<dbReference type="OrthoDB" id="9811281at2"/>